<organism evidence="1 2">
    <name type="scientific">Sphingopyxis italica</name>
    <dbReference type="NCBI Taxonomy" id="1129133"/>
    <lineage>
        <taxon>Bacteria</taxon>
        <taxon>Pseudomonadati</taxon>
        <taxon>Pseudomonadota</taxon>
        <taxon>Alphaproteobacteria</taxon>
        <taxon>Sphingomonadales</taxon>
        <taxon>Sphingomonadaceae</taxon>
        <taxon>Sphingopyxis</taxon>
    </lineage>
</organism>
<proteinExistence type="predicted"/>
<dbReference type="AlphaFoldDB" id="A0A7X5XRR5"/>
<protein>
    <submittedName>
        <fullName evidence="1">Uncharacterized protein</fullName>
    </submittedName>
</protein>
<dbReference type="Proteomes" id="UP000535078">
    <property type="component" value="Unassembled WGS sequence"/>
</dbReference>
<comment type="caution">
    <text evidence="1">The sequence shown here is derived from an EMBL/GenBank/DDBJ whole genome shotgun (WGS) entry which is preliminary data.</text>
</comment>
<gene>
    <name evidence="1" type="ORF">GGR90_002269</name>
</gene>
<name>A0A7X5XRR5_9SPHN</name>
<sequence length="157" mass="17903">MDNSTACCCSELADTAIIGMGDAEGMDERVFETLDLVRNYGDDKWWLYASTCRACGQNWMIAQEERIHDNYCLKRIDWQTLNEIVEHSGWPDDFLSYENVLRLGREAGYVATFLDPKSPALVETAQDLRRARPEISIEDVAYALAIPTKQAERLFKA</sequence>
<accession>A0A7X5XRR5</accession>
<keyword evidence="2" id="KW-1185">Reference proteome</keyword>
<reference evidence="1 2" key="1">
    <citation type="submission" date="2020-03" db="EMBL/GenBank/DDBJ databases">
        <title>Genomic Encyclopedia of Type Strains, Phase IV (KMG-IV): sequencing the most valuable type-strain genomes for metagenomic binning, comparative biology and taxonomic classification.</title>
        <authorList>
            <person name="Goeker M."/>
        </authorList>
    </citation>
    <scope>NUCLEOTIDE SEQUENCE [LARGE SCALE GENOMIC DNA]</scope>
    <source>
        <strain evidence="1 2">DSM 25229</strain>
    </source>
</reference>
<dbReference type="RefSeq" id="WP_209023727.1">
    <property type="nucleotide sequence ID" value="NZ_JAATIT010000003.1"/>
</dbReference>
<dbReference type="EMBL" id="JAATIT010000003">
    <property type="protein sequence ID" value="NJB90075.1"/>
    <property type="molecule type" value="Genomic_DNA"/>
</dbReference>
<evidence type="ECO:0000313" key="1">
    <source>
        <dbReference type="EMBL" id="NJB90075.1"/>
    </source>
</evidence>
<evidence type="ECO:0000313" key="2">
    <source>
        <dbReference type="Proteomes" id="UP000535078"/>
    </source>
</evidence>